<dbReference type="InterPro" id="IPR026039">
    <property type="entry name" value="YfgM"/>
</dbReference>
<keyword evidence="6" id="KW-0143">Chaperone</keyword>
<evidence type="ECO:0000256" key="5">
    <source>
        <dbReference type="ARBA" id="ARBA00023136"/>
    </source>
</evidence>
<evidence type="ECO:0000313" key="10">
    <source>
        <dbReference type="EMBL" id="GAA4497723.1"/>
    </source>
</evidence>
<reference evidence="11" key="1">
    <citation type="journal article" date="2019" name="Int. J. Syst. Evol. Microbiol.">
        <title>The Global Catalogue of Microorganisms (GCM) 10K type strain sequencing project: providing services to taxonomists for standard genome sequencing and annotation.</title>
        <authorList>
            <consortium name="The Broad Institute Genomics Platform"/>
            <consortium name="The Broad Institute Genome Sequencing Center for Infectious Disease"/>
            <person name="Wu L."/>
            <person name="Ma J."/>
        </authorList>
    </citation>
    <scope>NUCLEOTIDE SEQUENCE [LARGE SCALE GENOMIC DNA]</scope>
    <source>
        <strain evidence="11">JCM 32226</strain>
    </source>
</reference>
<keyword evidence="4" id="KW-1133">Transmembrane helix</keyword>
<keyword evidence="3" id="KW-0812">Transmembrane</keyword>
<evidence type="ECO:0000256" key="7">
    <source>
        <dbReference type="ARBA" id="ARBA00024197"/>
    </source>
</evidence>
<comment type="similarity">
    <text evidence="7">Belongs to the YfgM family.</text>
</comment>
<dbReference type="PANTHER" id="PTHR38035:SF1">
    <property type="entry name" value="ANCILLARY SECYEG TRANSLOCON SUBUNIT"/>
    <property type="match status" value="1"/>
</dbReference>
<comment type="caution">
    <text evidence="10">The sequence shown here is derived from an EMBL/GenBank/DDBJ whole genome shotgun (WGS) entry which is preliminary data.</text>
</comment>
<evidence type="ECO:0000259" key="9">
    <source>
        <dbReference type="Pfam" id="PF09976"/>
    </source>
</evidence>
<evidence type="ECO:0000256" key="2">
    <source>
        <dbReference type="ARBA" id="ARBA00022475"/>
    </source>
</evidence>
<sequence length="216" mass="23069">MEIYNSEEQQVEAIKQWWTENGKSIIAGTVLGLLGLFSWRYYNDYRQGQQEAASAEYAQLMEQMQAGGESAIKAGEAFVAAHKDTYGDLAALQLASAAIAQNQLPLAVEQLKRVATTSENAELKPLATLRLARVLGAQGDYAAALNLLDELKETAYAGLVAEVRGDLFLMQGEKDKARTAYQAALAAAGINGNAAVSAKLDDLANAEDSADAKPQA</sequence>
<name>A0ABP8Q561_9GAMM</name>
<evidence type="ECO:0000256" key="6">
    <source>
        <dbReference type="ARBA" id="ARBA00023186"/>
    </source>
</evidence>
<evidence type="ECO:0000256" key="1">
    <source>
        <dbReference type="ARBA" id="ARBA00004401"/>
    </source>
</evidence>
<evidence type="ECO:0000256" key="3">
    <source>
        <dbReference type="ARBA" id="ARBA00022692"/>
    </source>
</evidence>
<keyword evidence="2" id="KW-1003">Cell membrane</keyword>
<protein>
    <recommendedName>
        <fullName evidence="8">Ancillary SecYEG translocon subunit</fullName>
    </recommendedName>
</protein>
<keyword evidence="5" id="KW-0472">Membrane</keyword>
<dbReference type="PIRSF" id="PIRSF006170">
    <property type="entry name" value="YfgM"/>
    <property type="match status" value="1"/>
</dbReference>
<accession>A0ABP8Q561</accession>
<keyword evidence="11" id="KW-1185">Reference proteome</keyword>
<dbReference type="InterPro" id="IPR018704">
    <property type="entry name" value="SecYEG/CpoB_TPR"/>
</dbReference>
<feature type="domain" description="Ancillary SecYEG translocon subunit/Cell division coordinator CpoB TPR" evidence="9">
    <location>
        <begin position="15"/>
        <end position="204"/>
    </location>
</feature>
<gene>
    <name evidence="10" type="ORF">GCM10023095_14710</name>
</gene>
<evidence type="ECO:0000256" key="8">
    <source>
        <dbReference type="ARBA" id="ARBA00024235"/>
    </source>
</evidence>
<evidence type="ECO:0000256" key="4">
    <source>
        <dbReference type="ARBA" id="ARBA00022989"/>
    </source>
</evidence>
<dbReference type="RefSeq" id="WP_345011564.1">
    <property type="nucleotide sequence ID" value="NZ_BAABFC010000010.1"/>
</dbReference>
<dbReference type="SUPFAM" id="SSF48452">
    <property type="entry name" value="TPR-like"/>
    <property type="match status" value="1"/>
</dbReference>
<evidence type="ECO:0000313" key="11">
    <source>
        <dbReference type="Proteomes" id="UP001501321"/>
    </source>
</evidence>
<proteinExistence type="inferred from homology"/>
<dbReference type="PANTHER" id="PTHR38035">
    <property type="entry name" value="UPF0070 PROTEIN YFGM"/>
    <property type="match status" value="1"/>
</dbReference>
<dbReference type="Proteomes" id="UP001501321">
    <property type="component" value="Unassembled WGS sequence"/>
</dbReference>
<dbReference type="Gene3D" id="1.25.40.10">
    <property type="entry name" value="Tetratricopeptide repeat domain"/>
    <property type="match status" value="1"/>
</dbReference>
<dbReference type="InterPro" id="IPR011990">
    <property type="entry name" value="TPR-like_helical_dom_sf"/>
</dbReference>
<organism evidence="10 11">
    <name type="scientific">Pseudaeromonas paramecii</name>
    <dbReference type="NCBI Taxonomy" id="2138166"/>
    <lineage>
        <taxon>Bacteria</taxon>
        <taxon>Pseudomonadati</taxon>
        <taxon>Pseudomonadota</taxon>
        <taxon>Gammaproteobacteria</taxon>
        <taxon>Aeromonadales</taxon>
        <taxon>Aeromonadaceae</taxon>
        <taxon>Pseudaeromonas</taxon>
    </lineage>
</organism>
<dbReference type="Pfam" id="PF09976">
    <property type="entry name" value="TPR_21"/>
    <property type="match status" value="1"/>
</dbReference>
<dbReference type="EMBL" id="BAABFC010000010">
    <property type="protein sequence ID" value="GAA4497723.1"/>
    <property type="molecule type" value="Genomic_DNA"/>
</dbReference>
<comment type="subcellular location">
    <subcellularLocation>
        <location evidence="1">Cell membrane</location>
        <topology evidence="1">Single-pass type II membrane protein</topology>
    </subcellularLocation>
</comment>